<accession>A0A1Q3EDE8</accession>
<dbReference type="EMBL" id="BDGU01000239">
    <property type="protein sequence ID" value="GAW05233.1"/>
    <property type="molecule type" value="Genomic_DNA"/>
</dbReference>
<protein>
    <submittedName>
        <fullName evidence="1">Glycoside hydrolase family 79 protein</fullName>
    </submittedName>
</protein>
<dbReference type="PANTHER" id="PTHR36183">
    <property type="entry name" value="BETA-GLUCURONIDASE"/>
    <property type="match status" value="1"/>
</dbReference>
<evidence type="ECO:0000313" key="1">
    <source>
        <dbReference type="EMBL" id="GAW05233.1"/>
    </source>
</evidence>
<reference evidence="1 2" key="1">
    <citation type="submission" date="2016-08" db="EMBL/GenBank/DDBJ databases">
        <authorList>
            <consortium name="Lentinula edodes genome sequencing consortium"/>
            <person name="Sakamoto Y."/>
            <person name="Nakade K."/>
            <person name="Sato S."/>
            <person name="Yoshida Y."/>
            <person name="Miyazaki K."/>
            <person name="Natsume S."/>
            <person name="Konno N."/>
        </authorList>
    </citation>
    <scope>NUCLEOTIDE SEQUENCE [LARGE SCALE GENOMIC DNA]</scope>
    <source>
        <strain evidence="1 2">NBRC 111202</strain>
    </source>
</reference>
<dbReference type="GO" id="GO:0016787">
    <property type="term" value="F:hydrolase activity"/>
    <property type="evidence" value="ECO:0007669"/>
    <property type="project" value="UniProtKB-KW"/>
</dbReference>
<organism evidence="1 2">
    <name type="scientific">Lentinula edodes</name>
    <name type="common">Shiitake mushroom</name>
    <name type="synonym">Lentinus edodes</name>
    <dbReference type="NCBI Taxonomy" id="5353"/>
    <lineage>
        <taxon>Eukaryota</taxon>
        <taxon>Fungi</taxon>
        <taxon>Dikarya</taxon>
        <taxon>Basidiomycota</taxon>
        <taxon>Agaricomycotina</taxon>
        <taxon>Agaricomycetes</taxon>
        <taxon>Agaricomycetidae</taxon>
        <taxon>Agaricales</taxon>
        <taxon>Marasmiineae</taxon>
        <taxon>Omphalotaceae</taxon>
        <taxon>Lentinula</taxon>
    </lineage>
</organism>
<keyword evidence="1" id="KW-0378">Hydrolase</keyword>
<dbReference type="Proteomes" id="UP000188533">
    <property type="component" value="Unassembled WGS sequence"/>
</dbReference>
<reference evidence="1 2" key="2">
    <citation type="submission" date="2017-02" db="EMBL/GenBank/DDBJ databases">
        <title>A genome survey and senescence transcriptome analysis in Lentinula edodes.</title>
        <authorList>
            <person name="Sakamoto Y."/>
            <person name="Nakade K."/>
            <person name="Sato S."/>
            <person name="Yoshida Y."/>
            <person name="Miyazaki K."/>
            <person name="Natsume S."/>
            <person name="Konno N."/>
        </authorList>
    </citation>
    <scope>NUCLEOTIDE SEQUENCE [LARGE SCALE GENOMIC DNA]</scope>
    <source>
        <strain evidence="1 2">NBRC 111202</strain>
    </source>
</reference>
<sequence length="564" mass="61206">MTRACAYPRHTRREFSHAGDVLFKLALLKLYAAAIRRFPAGRGTSADTSDPLSDVDFYFPFKDLQSQIQSANILCPAPGGPYDTALSLITTNCPSSGTDNVPINPCCTQDMLKDLAGAVGCVQGSDTSLASSMQSATKDFIQQCQQAGVNGPPTLPETASHTLHPSLASFSIETAFFIMYVGNTTSPNILTRDLLQNIKDRIGIPAEIRIGGITADSTFWDPSLEAAIFNFVDNTGALINTTIGWEFWDAARELLPEGTQITVNLNLESLNFTRALAVAESAVQGLPNQVAAFEIGNEPDHYFSFTAKNYSNIWEPWSKNISSALNFTTPKFQLAATADDPLWPYNTIAADAQLDCVSALAAGVDDANTVEWCSEHTYQYSVCDPTRTAIATLPNLMRNIIFIAVSNFRLNNTVRKQLGSQAFVIGEYNSVSCSGRDGVSNTFGQALWLLDTIFYAASLNVSRLYLHQGGPLALQSATQLNKGGFSFYDLWYPIDNLNGPVQVFPSYSAYLFVADTIGSSRSLKIANIYPGRQTNESTITTAGGDTSSGQLVIYGFWDESHPTG</sequence>
<dbReference type="AlphaFoldDB" id="A0A1Q3EDE8"/>
<keyword evidence="2" id="KW-1185">Reference proteome</keyword>
<dbReference type="InterPro" id="IPR052974">
    <property type="entry name" value="GH79_Enzymes"/>
</dbReference>
<dbReference type="Gene3D" id="3.20.20.80">
    <property type="entry name" value="Glycosidases"/>
    <property type="match status" value="1"/>
</dbReference>
<dbReference type="PANTHER" id="PTHR36183:SF2">
    <property type="entry name" value="BETA-GLUCURONIDASE C-TERMINAL DOMAIN-CONTAINING PROTEIN"/>
    <property type="match status" value="1"/>
</dbReference>
<comment type="caution">
    <text evidence="1">The sequence shown here is derived from an EMBL/GenBank/DDBJ whole genome shotgun (WGS) entry which is preliminary data.</text>
</comment>
<gene>
    <name evidence="1" type="ORF">LENED_007075</name>
</gene>
<dbReference type="InterPro" id="IPR017853">
    <property type="entry name" value="GH"/>
</dbReference>
<proteinExistence type="predicted"/>
<dbReference type="SUPFAM" id="SSF51445">
    <property type="entry name" value="(Trans)glycosidases"/>
    <property type="match status" value="1"/>
</dbReference>
<evidence type="ECO:0000313" key="2">
    <source>
        <dbReference type="Proteomes" id="UP000188533"/>
    </source>
</evidence>
<name>A0A1Q3EDE8_LENED</name>